<dbReference type="AlphaFoldDB" id="A0A9N9LZA8"/>
<name>A0A9N9LZA8_9HELO</name>
<dbReference type="Proteomes" id="UP000701801">
    <property type="component" value="Unassembled WGS sequence"/>
</dbReference>
<protein>
    <submittedName>
        <fullName evidence="1">Uncharacterized protein</fullName>
    </submittedName>
</protein>
<sequence>MVKNFQFVWPKDGPKGKSGHRGFFGRLNNVITNRGPDVFLQRKGDKTPIKPDEWGNWDSYTNPNAQLIENTRQYMSRGNKRYDPHTRRYKSWAWDNDYHQQGPDGLGPGYYPHFTALEYGQMHRTLNRGHRIDPSKMGREWNQYGPKRFRQEHDWFWQEAHRVAENRLENLPDWYDVNQNFQMHQCWPSDLNDWAVTEGLGLGRRRGRYRWP</sequence>
<comment type="caution">
    <text evidence="1">The sequence shown here is derived from an EMBL/GenBank/DDBJ whole genome shotgun (WGS) entry which is preliminary data.</text>
</comment>
<dbReference type="EMBL" id="CAJVRM010000368">
    <property type="protein sequence ID" value="CAG8980226.1"/>
    <property type="molecule type" value="Genomic_DNA"/>
</dbReference>
<reference evidence="1" key="1">
    <citation type="submission" date="2021-07" db="EMBL/GenBank/DDBJ databases">
        <authorList>
            <person name="Durling M."/>
        </authorList>
    </citation>
    <scope>NUCLEOTIDE SEQUENCE</scope>
</reference>
<proteinExistence type="predicted"/>
<accession>A0A9N9LZA8</accession>
<evidence type="ECO:0000313" key="1">
    <source>
        <dbReference type="EMBL" id="CAG8980226.1"/>
    </source>
</evidence>
<dbReference type="OrthoDB" id="5331170at2759"/>
<gene>
    <name evidence="1" type="ORF">HYALB_00013398</name>
</gene>
<evidence type="ECO:0000313" key="2">
    <source>
        <dbReference type="Proteomes" id="UP000701801"/>
    </source>
</evidence>
<organism evidence="1 2">
    <name type="scientific">Hymenoscyphus albidus</name>
    <dbReference type="NCBI Taxonomy" id="595503"/>
    <lineage>
        <taxon>Eukaryota</taxon>
        <taxon>Fungi</taxon>
        <taxon>Dikarya</taxon>
        <taxon>Ascomycota</taxon>
        <taxon>Pezizomycotina</taxon>
        <taxon>Leotiomycetes</taxon>
        <taxon>Helotiales</taxon>
        <taxon>Helotiaceae</taxon>
        <taxon>Hymenoscyphus</taxon>
    </lineage>
</organism>
<keyword evidence="2" id="KW-1185">Reference proteome</keyword>